<protein>
    <recommendedName>
        <fullName evidence="1">Phage neck terminator protein gp12-like domain-containing protein</fullName>
    </recommendedName>
</protein>
<evidence type="ECO:0000259" key="1">
    <source>
        <dbReference type="Pfam" id="PF23961"/>
    </source>
</evidence>
<dbReference type="AlphaFoldDB" id="A0A401FPS6"/>
<dbReference type="RefSeq" id="WP_125008945.1">
    <property type="nucleotide sequence ID" value="NZ_BEXA01000008.1"/>
</dbReference>
<name>A0A401FPS6_9LACO</name>
<dbReference type="OrthoDB" id="2299432at2"/>
<feature type="domain" description="Phage neck terminator protein gp12-like" evidence="1">
    <location>
        <begin position="34"/>
        <end position="158"/>
    </location>
</feature>
<evidence type="ECO:0000313" key="2">
    <source>
        <dbReference type="EMBL" id="GAY74278.1"/>
    </source>
</evidence>
<accession>A0A401FPS6</accession>
<dbReference type="EMBL" id="BEXA01000008">
    <property type="protein sequence ID" value="GAY74278.1"/>
    <property type="molecule type" value="Genomic_DNA"/>
</dbReference>
<reference evidence="2 3" key="1">
    <citation type="submission" date="2017-11" db="EMBL/GenBank/DDBJ databases">
        <title>Draft Genome Sequence of Lactobacillus curieae NBRC 111893 isolated from Koso, a Japanese sugar-Vegetable Fermented Beverage.</title>
        <authorList>
            <person name="Chiou T.Y."/>
            <person name="Oshima K."/>
            <person name="Suda W."/>
            <person name="Hattori M."/>
            <person name="Takahashi T."/>
        </authorList>
    </citation>
    <scope>NUCLEOTIDE SEQUENCE [LARGE SCALE GENOMIC DNA]</scope>
    <source>
        <strain evidence="2 3">NBRC111893</strain>
    </source>
</reference>
<dbReference type="InterPro" id="IPR057087">
    <property type="entry name" value="Gp12-like"/>
</dbReference>
<dbReference type="NCBIfam" id="NF047498">
    <property type="entry name" value="LIC_12616_fam"/>
    <property type="match status" value="1"/>
</dbReference>
<evidence type="ECO:0000313" key="3">
    <source>
        <dbReference type="Proteomes" id="UP000286974"/>
    </source>
</evidence>
<comment type="caution">
    <text evidence="2">The sequence shown here is derived from an EMBL/GenBank/DDBJ whole genome shotgun (WGS) entry which is preliminary data.</text>
</comment>
<keyword evidence="3" id="KW-1185">Reference proteome</keyword>
<dbReference type="Pfam" id="PF23961">
    <property type="entry name" value="Phage_tail_terminator_9"/>
    <property type="match status" value="1"/>
</dbReference>
<gene>
    <name evidence="2" type="ORF">NBRC111893_2424</name>
</gene>
<dbReference type="Proteomes" id="UP000286974">
    <property type="component" value="Unassembled WGS sequence"/>
</dbReference>
<sequence>MNNDQTSTNSNEWNLYQQIDDAIIAQIKKYAPELEVTLENVKGERPAYPYVSISIYDDDDQQEFNTIENEPFNIHMDLKAVSNIETEAKAIGMWLRKLLFLHQPQAELLDQHIVAVSVSTIPNVNTYLDVDWEFIAGADYTLQVQDDFQDDTQPGYISHVSPKITFKNTKGAELNDTN</sequence>
<organism evidence="2 3">
    <name type="scientific">Lentilactobacillus kosonis</name>
    <dbReference type="NCBI Taxonomy" id="2810561"/>
    <lineage>
        <taxon>Bacteria</taxon>
        <taxon>Bacillati</taxon>
        <taxon>Bacillota</taxon>
        <taxon>Bacilli</taxon>
        <taxon>Lactobacillales</taxon>
        <taxon>Lactobacillaceae</taxon>
        <taxon>Lentilactobacillus</taxon>
    </lineage>
</organism>
<proteinExistence type="predicted"/>